<name>A0ABV4EPH2_BREEP</name>
<sequence length="260" mass="28798">MNTPTPQHTADGARRQEDGLVDQWTGLLDDYEARVLRFRHPRGIDDRDSVLRRLASRFELPPETMTADHLIETLGSIKSPPGAKNYLIMSVRGLFSWAYRTHRTSSNPAVSLPTVPEHSPVDVIAVAGHLRRWLPLGSERQRLILLLASCAGLTAYEQTRLRTTNIDADLCTITTATVGAPRIIPVHPALIDELARLPAGWVLPSNNSNDYSIKPSTIRSTAVRCLPPSFNLDTLVTAYVQDFYTATPRLPTMLLTEGTP</sequence>
<keyword evidence="1" id="KW-0233">DNA recombination</keyword>
<organism evidence="2 3">
    <name type="scientific">Brevibacterium epidermidis</name>
    <dbReference type="NCBI Taxonomy" id="1698"/>
    <lineage>
        <taxon>Bacteria</taxon>
        <taxon>Bacillati</taxon>
        <taxon>Actinomycetota</taxon>
        <taxon>Actinomycetes</taxon>
        <taxon>Micrococcales</taxon>
        <taxon>Brevibacteriaceae</taxon>
        <taxon>Brevibacterium</taxon>
    </lineage>
</organism>
<reference evidence="2 3" key="1">
    <citation type="submission" date="2024-07" db="EMBL/GenBank/DDBJ databases">
        <title>Mealworm larvae gut microbial communities from Newark, Delaware, USA.</title>
        <authorList>
            <person name="Blenner M."/>
        </authorList>
    </citation>
    <scope>NUCLEOTIDE SEQUENCE [LARGE SCALE GENOMIC DNA]</scope>
    <source>
        <strain evidence="2 3">UD i117</strain>
    </source>
</reference>
<evidence type="ECO:0000256" key="1">
    <source>
        <dbReference type="ARBA" id="ARBA00023172"/>
    </source>
</evidence>
<comment type="caution">
    <text evidence="2">The sequence shown here is derived from an EMBL/GenBank/DDBJ whole genome shotgun (WGS) entry which is preliminary data.</text>
</comment>
<accession>A0ABV4EPH2</accession>
<evidence type="ECO:0008006" key="4">
    <source>
        <dbReference type="Google" id="ProtNLM"/>
    </source>
</evidence>
<keyword evidence="3" id="KW-1185">Reference proteome</keyword>
<gene>
    <name evidence="2" type="ORF">ABH903_003464</name>
</gene>
<dbReference type="Proteomes" id="UP001565435">
    <property type="component" value="Unassembled WGS sequence"/>
</dbReference>
<dbReference type="InterPro" id="IPR011010">
    <property type="entry name" value="DNA_brk_join_enz"/>
</dbReference>
<evidence type="ECO:0000313" key="2">
    <source>
        <dbReference type="EMBL" id="MEY9260417.1"/>
    </source>
</evidence>
<proteinExistence type="predicted"/>
<dbReference type="EMBL" id="JBGBYS010000029">
    <property type="protein sequence ID" value="MEY9260417.1"/>
    <property type="molecule type" value="Genomic_DNA"/>
</dbReference>
<dbReference type="SUPFAM" id="SSF56349">
    <property type="entry name" value="DNA breaking-rejoining enzymes"/>
    <property type="match status" value="1"/>
</dbReference>
<evidence type="ECO:0000313" key="3">
    <source>
        <dbReference type="Proteomes" id="UP001565435"/>
    </source>
</evidence>
<dbReference type="RefSeq" id="WP_370037257.1">
    <property type="nucleotide sequence ID" value="NZ_JBGBYS010000029.1"/>
</dbReference>
<protein>
    <recommendedName>
        <fullName evidence="4">Tyr recombinase domain-containing protein</fullName>
    </recommendedName>
</protein>
<dbReference type="InterPro" id="IPR013762">
    <property type="entry name" value="Integrase-like_cat_sf"/>
</dbReference>
<dbReference type="Gene3D" id="1.10.443.10">
    <property type="entry name" value="Intergrase catalytic core"/>
    <property type="match status" value="1"/>
</dbReference>